<feature type="domain" description="Carbohydrate kinase PfkB" evidence="4">
    <location>
        <begin position="3"/>
        <end position="299"/>
    </location>
</feature>
<organism evidence="5 6">
    <name type="scientific">Companilactobacillus kimchiensis</name>
    <dbReference type="NCBI Taxonomy" id="993692"/>
    <lineage>
        <taxon>Bacteria</taxon>
        <taxon>Bacillati</taxon>
        <taxon>Bacillota</taxon>
        <taxon>Bacilli</taxon>
        <taxon>Lactobacillales</taxon>
        <taxon>Lactobacillaceae</taxon>
        <taxon>Companilactobacillus</taxon>
    </lineage>
</organism>
<evidence type="ECO:0000256" key="1">
    <source>
        <dbReference type="ARBA" id="ARBA00010688"/>
    </source>
</evidence>
<dbReference type="OrthoDB" id="9813569at2"/>
<evidence type="ECO:0000259" key="4">
    <source>
        <dbReference type="Pfam" id="PF00294"/>
    </source>
</evidence>
<dbReference type="PATRIC" id="fig|993692.3.peg.816"/>
<gene>
    <name evidence="5" type="ORF">IV57_GL000808</name>
</gene>
<dbReference type="CDD" id="cd01166">
    <property type="entry name" value="KdgK"/>
    <property type="match status" value="1"/>
</dbReference>
<name>A0A0R2LKQ6_9LACO</name>
<reference evidence="5 6" key="1">
    <citation type="journal article" date="2015" name="Genome Announc.">
        <title>Expanding the biotechnology potential of lactobacilli through comparative genomics of 213 strains and associated genera.</title>
        <authorList>
            <person name="Sun Z."/>
            <person name="Harris H.M."/>
            <person name="McCann A."/>
            <person name="Guo C."/>
            <person name="Argimon S."/>
            <person name="Zhang W."/>
            <person name="Yang X."/>
            <person name="Jeffery I.B."/>
            <person name="Cooney J.C."/>
            <person name="Kagawa T.F."/>
            <person name="Liu W."/>
            <person name="Song Y."/>
            <person name="Salvetti E."/>
            <person name="Wrobel A."/>
            <person name="Rasinkangas P."/>
            <person name="Parkhill J."/>
            <person name="Rea M.C."/>
            <person name="O'Sullivan O."/>
            <person name="Ritari J."/>
            <person name="Douillard F.P."/>
            <person name="Paul Ross R."/>
            <person name="Yang R."/>
            <person name="Briner A.E."/>
            <person name="Felis G.E."/>
            <person name="de Vos W.M."/>
            <person name="Barrangou R."/>
            <person name="Klaenhammer T.R."/>
            <person name="Caufield P.W."/>
            <person name="Cui Y."/>
            <person name="Zhang H."/>
            <person name="O'Toole P.W."/>
        </authorList>
    </citation>
    <scope>NUCLEOTIDE SEQUENCE [LARGE SCALE GENOMIC DNA]</scope>
    <source>
        <strain evidence="5 6">DSM 24716</strain>
    </source>
</reference>
<dbReference type="InterPro" id="IPR011611">
    <property type="entry name" value="PfkB_dom"/>
</dbReference>
<proteinExistence type="inferred from homology"/>
<dbReference type="AlphaFoldDB" id="A0A0R2LKQ6"/>
<dbReference type="Gene3D" id="3.40.1190.20">
    <property type="match status" value="1"/>
</dbReference>
<evidence type="ECO:0000313" key="5">
    <source>
        <dbReference type="EMBL" id="KRN98772.1"/>
    </source>
</evidence>
<evidence type="ECO:0000256" key="2">
    <source>
        <dbReference type="ARBA" id="ARBA00022679"/>
    </source>
</evidence>
<accession>A0A0R2LKQ6</accession>
<dbReference type="STRING" id="993692.IV57_GL000808"/>
<evidence type="ECO:0000256" key="3">
    <source>
        <dbReference type="ARBA" id="ARBA00022777"/>
    </source>
</evidence>
<dbReference type="Proteomes" id="UP000051006">
    <property type="component" value="Unassembled WGS sequence"/>
</dbReference>
<keyword evidence="3 5" id="KW-0418">Kinase</keyword>
<evidence type="ECO:0000313" key="6">
    <source>
        <dbReference type="Proteomes" id="UP000051006"/>
    </source>
</evidence>
<dbReference type="InterPro" id="IPR029056">
    <property type="entry name" value="Ribokinase-like"/>
</dbReference>
<dbReference type="RefSeq" id="WP_057881149.1">
    <property type="nucleotide sequence ID" value="NZ_JQCF01000017.1"/>
</dbReference>
<dbReference type="InterPro" id="IPR052700">
    <property type="entry name" value="Carb_kinase_PfkB-like"/>
</dbReference>
<comment type="caution">
    <text evidence="5">The sequence shown here is derived from an EMBL/GenBank/DDBJ whole genome shotgun (WGS) entry which is preliminary data.</text>
</comment>
<dbReference type="SUPFAM" id="SSF53613">
    <property type="entry name" value="Ribokinase-like"/>
    <property type="match status" value="1"/>
</dbReference>
<dbReference type="GO" id="GO:0016301">
    <property type="term" value="F:kinase activity"/>
    <property type="evidence" value="ECO:0007669"/>
    <property type="project" value="UniProtKB-KW"/>
</dbReference>
<keyword evidence="2" id="KW-0808">Transferase</keyword>
<comment type="similarity">
    <text evidence="1">Belongs to the carbohydrate kinase PfkB family.</text>
</comment>
<dbReference type="PANTHER" id="PTHR43320:SF2">
    <property type="entry name" value="2-DEHYDRO-3-DEOXYGLUCONOKINASE_2-DEHYDRO-3-DEOXYGALACTONOKINASE"/>
    <property type="match status" value="1"/>
</dbReference>
<protein>
    <submittedName>
        <fullName evidence="5">2-keto-3-deoxygluconate kinase</fullName>
    </submittedName>
</protein>
<dbReference type="PANTHER" id="PTHR43320">
    <property type="entry name" value="SUGAR KINASE"/>
    <property type="match status" value="1"/>
</dbReference>
<dbReference type="EMBL" id="JQCF01000017">
    <property type="protein sequence ID" value="KRN98772.1"/>
    <property type="molecule type" value="Genomic_DNA"/>
</dbReference>
<keyword evidence="6" id="KW-1185">Reference proteome</keyword>
<dbReference type="Pfam" id="PF00294">
    <property type="entry name" value="PfkB"/>
    <property type="match status" value="1"/>
</dbReference>
<sequence>MNILAFGEVLIRFTVTDKMMLEQSDNLNMTTVGTGVNLLSSLAHFGYNTSILTVLPDNPLGKKAAADLRKLGISDRRLLYRGKNIGSFFVELGQGARPERVTYQDRLSSAFSLMNADDYDFEKALVGIDIVHICGISLSLTRQTRRAAMKLAELAHERNKVVCFDFNYRFSLNEQNNHEVMKKRYQSILPYVDILFGSKRDITGLLDYPNIDETKLYEQFCHDYQINIFAGSKRTFIDGKKFFEGFLFHHDKVYNSAPRELNILDRIGSGDAFASGVITGLLEKWDFNDTLEFAIANSVLAQASMNDSPIFSKEDVFHYIDSEGKNDLIR</sequence>